<organism evidence="1 2">
    <name type="scientific">Maledivibacter halophilus</name>
    <dbReference type="NCBI Taxonomy" id="36842"/>
    <lineage>
        <taxon>Bacteria</taxon>
        <taxon>Bacillati</taxon>
        <taxon>Bacillota</taxon>
        <taxon>Clostridia</taxon>
        <taxon>Peptostreptococcales</taxon>
        <taxon>Caminicellaceae</taxon>
        <taxon>Maledivibacter</taxon>
    </lineage>
</organism>
<gene>
    <name evidence="1" type="ORF">SAMN02194393_02791</name>
</gene>
<dbReference type="Proteomes" id="UP000190285">
    <property type="component" value="Unassembled WGS sequence"/>
</dbReference>
<evidence type="ECO:0000313" key="1">
    <source>
        <dbReference type="EMBL" id="SKC73954.1"/>
    </source>
</evidence>
<evidence type="ECO:0000313" key="2">
    <source>
        <dbReference type="Proteomes" id="UP000190285"/>
    </source>
</evidence>
<protein>
    <submittedName>
        <fullName evidence="1">Uncharacterized protein</fullName>
    </submittedName>
</protein>
<dbReference type="RefSeq" id="WP_079492374.1">
    <property type="nucleotide sequence ID" value="NZ_FUZT01000006.1"/>
</dbReference>
<proteinExistence type="predicted"/>
<accession>A0A1T5LDL5</accession>
<dbReference type="EMBL" id="FUZT01000006">
    <property type="protein sequence ID" value="SKC73954.1"/>
    <property type="molecule type" value="Genomic_DNA"/>
</dbReference>
<reference evidence="1 2" key="1">
    <citation type="submission" date="2017-02" db="EMBL/GenBank/DDBJ databases">
        <authorList>
            <person name="Peterson S.W."/>
        </authorList>
    </citation>
    <scope>NUCLEOTIDE SEQUENCE [LARGE SCALE GENOMIC DNA]</scope>
    <source>
        <strain evidence="1 2">M1</strain>
    </source>
</reference>
<dbReference type="OrthoDB" id="9903311at2"/>
<name>A0A1T5LDL5_9FIRM</name>
<sequence length="89" mass="9816">MNGLAAVDFGVATDSTIASNSLDSNTIKSLLLLTNLEHKKFLITENGKPIAAMVPAYEEKNTDLPSKKLSEHEINQLLDEYENQLDNLI</sequence>
<dbReference type="AlphaFoldDB" id="A0A1T5LDL5"/>
<keyword evidence="2" id="KW-1185">Reference proteome</keyword>